<name>A0ACC0U4R1_9AGAM</name>
<organism evidence="1 2">
    <name type="scientific">Russula earlei</name>
    <dbReference type="NCBI Taxonomy" id="71964"/>
    <lineage>
        <taxon>Eukaryota</taxon>
        <taxon>Fungi</taxon>
        <taxon>Dikarya</taxon>
        <taxon>Basidiomycota</taxon>
        <taxon>Agaricomycotina</taxon>
        <taxon>Agaricomycetes</taxon>
        <taxon>Russulales</taxon>
        <taxon>Russulaceae</taxon>
        <taxon>Russula</taxon>
    </lineage>
</organism>
<reference evidence="1" key="1">
    <citation type="submission" date="2021-03" db="EMBL/GenBank/DDBJ databases">
        <title>Evolutionary priming and transition to the ectomycorrhizal habit in an iconic lineage of mushroom-forming fungi: is preadaptation a requirement?</title>
        <authorList>
            <consortium name="DOE Joint Genome Institute"/>
            <person name="Looney B.P."/>
            <person name="Miyauchi S."/>
            <person name="Morin E."/>
            <person name="Drula E."/>
            <person name="Courty P.E."/>
            <person name="Chicoki N."/>
            <person name="Fauchery L."/>
            <person name="Kohler A."/>
            <person name="Kuo A."/>
            <person name="LaButti K."/>
            <person name="Pangilinan J."/>
            <person name="Lipzen A."/>
            <person name="Riley R."/>
            <person name="Andreopoulos W."/>
            <person name="He G."/>
            <person name="Johnson J."/>
            <person name="Barry K.W."/>
            <person name="Grigoriev I.V."/>
            <person name="Nagy L."/>
            <person name="Hibbett D."/>
            <person name="Henrissat B."/>
            <person name="Matheny P.B."/>
            <person name="Labbe J."/>
            <person name="Martin A.F."/>
        </authorList>
    </citation>
    <scope>NUCLEOTIDE SEQUENCE</scope>
    <source>
        <strain evidence="1">BPL698</strain>
    </source>
</reference>
<dbReference type="Proteomes" id="UP001207468">
    <property type="component" value="Unassembled WGS sequence"/>
</dbReference>
<proteinExistence type="predicted"/>
<sequence>MFLFDLFADFARPFRDARSEIEDGDDEMDIPMSLSDDASNASLSDPLTANSDLSISLSSLSLMQSPPSTQTPSAGPSFQDLHTSGPLHGNYPYWTTPNSRRRGVRSSARHSVYSLPSREERQAFKSLPRPKKDMFVEGNHLHSVLPVEPTVISPTADIVLAHNRTDIGVNPVEIHLSSQFAAQCRDMENQHTPDSILTPTSTSQEPPCTIGTNSLTIKIPGLVDRLALRLLSSCNVMGQTEEDEDGFSSPDASTASESSDGDMDDDEVGDGDYNTSAVAARVPDRSSRRKLRRSAAAPYFRAGGKAKRKELWVDRDTGVGTLLLMSPTTEHPRRS</sequence>
<protein>
    <submittedName>
        <fullName evidence="1">Uncharacterized protein</fullName>
    </submittedName>
</protein>
<keyword evidence="2" id="KW-1185">Reference proteome</keyword>
<accession>A0ACC0U4R1</accession>
<evidence type="ECO:0000313" key="2">
    <source>
        <dbReference type="Proteomes" id="UP001207468"/>
    </source>
</evidence>
<gene>
    <name evidence="1" type="ORF">F5148DRAFT_219180</name>
</gene>
<dbReference type="EMBL" id="JAGFNK010000167">
    <property type="protein sequence ID" value="KAI9462641.1"/>
    <property type="molecule type" value="Genomic_DNA"/>
</dbReference>
<comment type="caution">
    <text evidence="1">The sequence shown here is derived from an EMBL/GenBank/DDBJ whole genome shotgun (WGS) entry which is preliminary data.</text>
</comment>
<evidence type="ECO:0000313" key="1">
    <source>
        <dbReference type="EMBL" id="KAI9462641.1"/>
    </source>
</evidence>